<dbReference type="FunFam" id="1.20.81.30:FF:000001">
    <property type="entry name" value="Type II secretion system protein F"/>
    <property type="match status" value="2"/>
</dbReference>
<evidence type="ECO:0000256" key="5">
    <source>
        <dbReference type="ARBA" id="ARBA00022519"/>
    </source>
</evidence>
<feature type="transmembrane region" description="Helical" evidence="10">
    <location>
        <begin position="377"/>
        <end position="396"/>
    </location>
</feature>
<dbReference type="STRING" id="1121881.SAMN02745225_00276"/>
<keyword evidence="6 9" id="KW-0812">Transmembrane</keyword>
<organism evidence="12 13">
    <name type="scientific">Ferrithrix thermotolerans DSM 19514</name>
    <dbReference type="NCBI Taxonomy" id="1121881"/>
    <lineage>
        <taxon>Bacteria</taxon>
        <taxon>Bacillati</taxon>
        <taxon>Actinomycetota</taxon>
        <taxon>Acidimicrobiia</taxon>
        <taxon>Acidimicrobiales</taxon>
        <taxon>Acidimicrobiaceae</taxon>
        <taxon>Ferrithrix</taxon>
    </lineage>
</organism>
<accession>A0A1M4SHH5</accession>
<dbReference type="PROSITE" id="PS00874">
    <property type="entry name" value="T2SP_F"/>
    <property type="match status" value="1"/>
</dbReference>
<name>A0A1M4SHH5_9ACTN</name>
<sequence>MLETYAYKARDKAGNVLDGKVEADSQELVVARLKEMGFTPVSVTKSKSSLAKTEIKIPGLTDRITPKDVAVFCRQFATMISSGLTLLRALNILVVQSENPNFQKVLQQVKVDIERGSSLSAALSKHPKVFDHLFVAMVRSGESGGVLDEVLLRLSNTLEKQVEIRRKMKSAMTYPVAVLVLVILILTAMMIFVIPTFKKIFASLHGQLPLPTRILMAVSHIFVAYLPLVILFYVGATIGFIRFRRSKRGREILDRLVLKIPIFGKLAHKYAVVRFSRTLASLLRSGVPILNSLSITAEAAGNVKMVEAVSDIEVGVKQGEPLARRMALHPIFPPMVTQMVSVGEETGGVDDMLDKVASFYESEVEAMVASLSSLLEPVLIVILGSVVGSMVISLYLPMFNVYKLIN</sequence>
<dbReference type="PANTHER" id="PTHR30012:SF0">
    <property type="entry name" value="TYPE II SECRETION SYSTEM PROTEIN F-RELATED"/>
    <property type="match status" value="1"/>
</dbReference>
<evidence type="ECO:0000313" key="12">
    <source>
        <dbReference type="EMBL" id="SHE31447.1"/>
    </source>
</evidence>
<proteinExistence type="inferred from homology"/>
<keyword evidence="8 10" id="KW-0472">Membrane</keyword>
<comment type="similarity">
    <text evidence="2 9">Belongs to the GSP F family.</text>
</comment>
<dbReference type="InterPro" id="IPR018076">
    <property type="entry name" value="T2SS_GspF_dom"/>
</dbReference>
<dbReference type="AlphaFoldDB" id="A0A1M4SHH5"/>
<dbReference type="PANTHER" id="PTHR30012">
    <property type="entry name" value="GENERAL SECRETION PATHWAY PROTEIN"/>
    <property type="match status" value="1"/>
</dbReference>
<dbReference type="Pfam" id="PF00482">
    <property type="entry name" value="T2SSF"/>
    <property type="match status" value="2"/>
</dbReference>
<evidence type="ECO:0000256" key="9">
    <source>
        <dbReference type="RuleBase" id="RU003923"/>
    </source>
</evidence>
<feature type="domain" description="Type II secretion system protein GspF" evidence="11">
    <location>
        <begin position="72"/>
        <end position="195"/>
    </location>
</feature>
<evidence type="ECO:0000256" key="6">
    <source>
        <dbReference type="ARBA" id="ARBA00022692"/>
    </source>
</evidence>
<dbReference type="InterPro" id="IPR042094">
    <property type="entry name" value="T2SS_GspF_sf"/>
</dbReference>
<keyword evidence="13" id="KW-1185">Reference proteome</keyword>
<dbReference type="InterPro" id="IPR001992">
    <property type="entry name" value="T2SS_GspF/T4SS_PilC_CS"/>
</dbReference>
<evidence type="ECO:0000256" key="1">
    <source>
        <dbReference type="ARBA" id="ARBA00004429"/>
    </source>
</evidence>
<evidence type="ECO:0000256" key="2">
    <source>
        <dbReference type="ARBA" id="ARBA00005745"/>
    </source>
</evidence>
<evidence type="ECO:0000313" key="13">
    <source>
        <dbReference type="Proteomes" id="UP000184295"/>
    </source>
</evidence>
<evidence type="ECO:0000259" key="11">
    <source>
        <dbReference type="Pfam" id="PF00482"/>
    </source>
</evidence>
<feature type="domain" description="Type II secretion system protein GspF" evidence="11">
    <location>
        <begin position="275"/>
        <end position="397"/>
    </location>
</feature>
<dbReference type="Gene3D" id="1.20.81.30">
    <property type="entry name" value="Type II secretion system (T2SS), domain F"/>
    <property type="match status" value="2"/>
</dbReference>
<feature type="transmembrane region" description="Helical" evidence="10">
    <location>
        <begin position="214"/>
        <end position="241"/>
    </location>
</feature>
<dbReference type="GO" id="GO:0009306">
    <property type="term" value="P:protein secretion"/>
    <property type="evidence" value="ECO:0007669"/>
    <property type="project" value="InterPro"/>
</dbReference>
<dbReference type="InterPro" id="IPR003004">
    <property type="entry name" value="GspF/PilC"/>
</dbReference>
<evidence type="ECO:0000256" key="4">
    <source>
        <dbReference type="ARBA" id="ARBA00022475"/>
    </source>
</evidence>
<keyword evidence="7 10" id="KW-1133">Transmembrane helix</keyword>
<feature type="transmembrane region" description="Helical" evidence="10">
    <location>
        <begin position="174"/>
        <end position="194"/>
    </location>
</feature>
<keyword evidence="4" id="KW-1003">Cell membrane</keyword>
<evidence type="ECO:0000256" key="10">
    <source>
        <dbReference type="SAM" id="Phobius"/>
    </source>
</evidence>
<keyword evidence="3 9" id="KW-0813">Transport</keyword>
<evidence type="ECO:0000256" key="8">
    <source>
        <dbReference type="ARBA" id="ARBA00023136"/>
    </source>
</evidence>
<comment type="subcellular location">
    <subcellularLocation>
        <location evidence="1">Cell inner membrane</location>
        <topology evidence="1">Multi-pass membrane protein</topology>
    </subcellularLocation>
    <subcellularLocation>
        <location evidence="9">Cell membrane</location>
        <topology evidence="9">Multi-pass membrane protein</topology>
    </subcellularLocation>
</comment>
<evidence type="ECO:0000256" key="3">
    <source>
        <dbReference type="ARBA" id="ARBA00022448"/>
    </source>
</evidence>
<dbReference type="Proteomes" id="UP000184295">
    <property type="component" value="Unassembled WGS sequence"/>
</dbReference>
<protein>
    <submittedName>
        <fullName evidence="12">Type IV pilus assembly protein PilC</fullName>
    </submittedName>
</protein>
<evidence type="ECO:0000256" key="7">
    <source>
        <dbReference type="ARBA" id="ARBA00022989"/>
    </source>
</evidence>
<dbReference type="GO" id="GO:0005886">
    <property type="term" value="C:plasma membrane"/>
    <property type="evidence" value="ECO:0007669"/>
    <property type="project" value="UniProtKB-SubCell"/>
</dbReference>
<gene>
    <name evidence="12" type="ORF">SAMN02745225_00276</name>
</gene>
<reference evidence="13" key="1">
    <citation type="submission" date="2016-11" db="EMBL/GenBank/DDBJ databases">
        <authorList>
            <person name="Varghese N."/>
            <person name="Submissions S."/>
        </authorList>
    </citation>
    <scope>NUCLEOTIDE SEQUENCE [LARGE SCALE GENOMIC DNA]</scope>
    <source>
        <strain evidence="13">DSM 19514</strain>
    </source>
</reference>
<dbReference type="PRINTS" id="PR00812">
    <property type="entry name" value="BCTERIALGSPF"/>
</dbReference>
<dbReference type="EMBL" id="FQUL01000002">
    <property type="protein sequence ID" value="SHE31447.1"/>
    <property type="molecule type" value="Genomic_DNA"/>
</dbReference>
<keyword evidence="5" id="KW-0997">Cell inner membrane</keyword>